<reference evidence="7 8" key="1">
    <citation type="submission" date="2015-02" db="EMBL/GenBank/DDBJ databases">
        <title>Improved understanding of the partial-nitritation anammox process through 23 genomes representing the majority of the microbial community.</title>
        <authorList>
            <person name="Speth D.R."/>
            <person name="In T Zandt M."/>
            <person name="Guerrero Cruz S."/>
            <person name="Jetten M.S."/>
            <person name="Dutilh B.E."/>
        </authorList>
    </citation>
    <scope>NUCLEOTIDE SEQUENCE [LARGE SCALE GENOMIC DNA]</scope>
    <source>
        <strain evidence="7">OLB21</strain>
    </source>
</reference>
<keyword evidence="4 7" id="KW-0808">Transferase</keyword>
<dbReference type="Pfam" id="PF00535">
    <property type="entry name" value="Glycos_transf_2"/>
    <property type="match status" value="1"/>
</dbReference>
<dbReference type="Gene3D" id="3.90.550.10">
    <property type="entry name" value="Spore Coat Polysaccharide Biosynthesis Protein SpsA, Chain A"/>
    <property type="match status" value="1"/>
</dbReference>
<dbReference type="InterPro" id="IPR001173">
    <property type="entry name" value="Glyco_trans_2-like"/>
</dbReference>
<evidence type="ECO:0000256" key="2">
    <source>
        <dbReference type="ARBA" id="ARBA00022475"/>
    </source>
</evidence>
<evidence type="ECO:0000256" key="4">
    <source>
        <dbReference type="ARBA" id="ARBA00022679"/>
    </source>
</evidence>
<name>A0A136KFR6_9BACT</name>
<keyword evidence="5" id="KW-0472">Membrane</keyword>
<evidence type="ECO:0000313" key="8">
    <source>
        <dbReference type="Proteomes" id="UP000070449"/>
    </source>
</evidence>
<dbReference type="AlphaFoldDB" id="A0A136KFR6"/>
<accession>A0A136KFR6</accession>
<organism evidence="7 8">
    <name type="scientific">candidate division WS6 bacterium OLB21</name>
    <dbReference type="NCBI Taxonomy" id="1617427"/>
    <lineage>
        <taxon>Bacteria</taxon>
        <taxon>Candidatus Dojkabacteria</taxon>
    </lineage>
</organism>
<dbReference type="EMBL" id="JYPD01000025">
    <property type="protein sequence ID" value="KXK08256.1"/>
    <property type="molecule type" value="Genomic_DNA"/>
</dbReference>
<dbReference type="PANTHER" id="PTHR43646:SF2">
    <property type="entry name" value="GLYCOSYLTRANSFERASE 2-LIKE DOMAIN-CONTAINING PROTEIN"/>
    <property type="match status" value="1"/>
</dbReference>
<dbReference type="InterPro" id="IPR029044">
    <property type="entry name" value="Nucleotide-diphossugar_trans"/>
</dbReference>
<dbReference type="STRING" id="1617427.UZ20_WS6002000784"/>
<dbReference type="GO" id="GO:0016757">
    <property type="term" value="F:glycosyltransferase activity"/>
    <property type="evidence" value="ECO:0007669"/>
    <property type="project" value="UniProtKB-KW"/>
</dbReference>
<dbReference type="SUPFAM" id="SSF53448">
    <property type="entry name" value="Nucleotide-diphospho-sugar transferases"/>
    <property type="match status" value="1"/>
</dbReference>
<dbReference type="EC" id="2.4.1.266" evidence="7"/>
<dbReference type="GO" id="GO:0005886">
    <property type="term" value="C:plasma membrane"/>
    <property type="evidence" value="ECO:0007669"/>
    <property type="project" value="UniProtKB-SubCell"/>
</dbReference>
<proteinExistence type="predicted"/>
<dbReference type="Proteomes" id="UP000070449">
    <property type="component" value="Unassembled WGS sequence"/>
</dbReference>
<comment type="subcellular location">
    <subcellularLocation>
        <location evidence="1">Cell membrane</location>
    </subcellularLocation>
</comment>
<evidence type="ECO:0000256" key="3">
    <source>
        <dbReference type="ARBA" id="ARBA00022676"/>
    </source>
</evidence>
<dbReference type="PANTHER" id="PTHR43646">
    <property type="entry name" value="GLYCOSYLTRANSFERASE"/>
    <property type="match status" value="1"/>
</dbReference>
<comment type="caution">
    <text evidence="7">The sequence shown here is derived from an EMBL/GenBank/DDBJ whole genome shotgun (WGS) entry which is preliminary data.</text>
</comment>
<feature type="domain" description="Glycosyltransferase 2-like" evidence="6">
    <location>
        <begin position="13"/>
        <end position="135"/>
    </location>
</feature>
<gene>
    <name evidence="7" type="primary">gpgS</name>
    <name evidence="7" type="ORF">UZ20_WS6002000784</name>
</gene>
<dbReference type="CDD" id="cd06423">
    <property type="entry name" value="CESA_like"/>
    <property type="match status" value="1"/>
</dbReference>
<evidence type="ECO:0000313" key="7">
    <source>
        <dbReference type="EMBL" id="KXK08256.1"/>
    </source>
</evidence>
<sequence length="239" mass="27308">MPVNNKIKKPRITVFVPAYNEEKLIAQTLNCLKNQDIHEDYELLVVDNASTDKTAQIAKNSGARVVSEPQKGNRFAVERGFAEARGDIVIQTDADTRPDKSFIRKIAQEYDDPKVVGVGTRIKFFDAEPWVNPTFKFMTIFNFRESMWGASLSARKDAWRKVGGFNHGFDLNSDAYFTIRLRKIGKVVIIKDYYLEMSGRRFCGNIVDVAQNSKDLFLNGTYMMFTGKPISKKPFKDIR</sequence>
<evidence type="ECO:0000259" key="6">
    <source>
        <dbReference type="Pfam" id="PF00535"/>
    </source>
</evidence>
<keyword evidence="2" id="KW-1003">Cell membrane</keyword>
<keyword evidence="3 7" id="KW-0328">Glycosyltransferase</keyword>
<evidence type="ECO:0000256" key="1">
    <source>
        <dbReference type="ARBA" id="ARBA00004236"/>
    </source>
</evidence>
<evidence type="ECO:0000256" key="5">
    <source>
        <dbReference type="ARBA" id="ARBA00023136"/>
    </source>
</evidence>
<protein>
    <submittedName>
        <fullName evidence="7">Glucosyl-3-phosphoglycerate synthase</fullName>
        <ecNumber evidence="7">2.4.1.266</ecNumber>
    </submittedName>
</protein>